<dbReference type="EMBL" id="JACJJW010000010">
    <property type="protein sequence ID" value="MBM6758184.1"/>
    <property type="molecule type" value="Genomic_DNA"/>
</dbReference>
<gene>
    <name evidence="1" type="primary">dptG</name>
    <name evidence="1" type="ORF">H6A31_05730</name>
</gene>
<dbReference type="RefSeq" id="WP_204475410.1">
    <property type="nucleotide sequence ID" value="NZ_JACJJW010000010.1"/>
</dbReference>
<dbReference type="NCBIfam" id="TIGR03236">
    <property type="entry name" value="dnd_assoc_1"/>
    <property type="match status" value="1"/>
</dbReference>
<comment type="caution">
    <text evidence="1">The sequence shown here is derived from an EMBL/GenBank/DDBJ whole genome shotgun (WGS) entry which is preliminary data.</text>
</comment>
<organism evidence="1 2">
    <name type="scientific">Bacteroides mediterraneensis</name>
    <dbReference type="NCBI Taxonomy" id="1841856"/>
    <lineage>
        <taxon>Bacteria</taxon>
        <taxon>Pseudomonadati</taxon>
        <taxon>Bacteroidota</taxon>
        <taxon>Bacteroidia</taxon>
        <taxon>Bacteroidales</taxon>
        <taxon>Bacteroidaceae</taxon>
        <taxon>Bacteroides</taxon>
    </lineage>
</organism>
<evidence type="ECO:0000313" key="1">
    <source>
        <dbReference type="EMBL" id="MBM6758184.1"/>
    </source>
</evidence>
<name>A0ABS2EUI6_9BACE</name>
<proteinExistence type="predicted"/>
<dbReference type="InterPro" id="IPR017645">
    <property type="entry name" value="Dnd_assoc_1"/>
</dbReference>
<keyword evidence="2" id="KW-1185">Reference proteome</keyword>
<dbReference type="Proteomes" id="UP000703295">
    <property type="component" value="Unassembled WGS sequence"/>
</dbReference>
<sequence length="478" mass="55815">MKIQIEKYNDCYHQNGKFIDRWQEGIKLLPFTINTVSAYDKQCGLQGTTGEFIRLWKNDGTQAIEDFERSAIIPVSNYLTEKKQMPKEQVSEFIQMMKDIMLVNGNLNITDSAFLKYIPLVPNDEKISSKDKQKYKDGQKKLSSYLYSMLSDQKQNVGHHEIPNLFSKIIQEALTSSFGNYTDEAKLREYTILSYIKISFQEDLKWLLAQEESVKVKYIHLLLHFYVCYAVTQAIVNINFRHTEKILRPVPFFFVLRSEKVSSSHDAVVRGWSHQISKSTLDKLYGRSQALDIFNCVLGGNIGFYPDIISRLNETPFEENKSLCLSLLNLYQTDKRQALYNRPSERHILESFEKIEIDVHSYDDVMNVMEKLCVGLQSPSYISRMRKKVIDLLSVRFLQNRKRSGYVLTLDNEMLIFLIALFTKSKKTKLEDMYKRFNDYGIYFNRGTRLAIEEYLLKLNLLDRKSDSGEAQYVTVIL</sequence>
<protein>
    <submittedName>
        <fullName evidence="1">DNA phosphorothioation-dependent restriction protein DptG</fullName>
    </submittedName>
</protein>
<reference evidence="1 2" key="1">
    <citation type="journal article" date="2021" name="Sci. Rep.">
        <title>The distribution of antibiotic resistance genes in chicken gut microbiota commensals.</title>
        <authorList>
            <person name="Juricova H."/>
            <person name="Matiasovicova J."/>
            <person name="Kubasova T."/>
            <person name="Cejkova D."/>
            <person name="Rychlik I."/>
        </authorList>
    </citation>
    <scope>NUCLEOTIDE SEQUENCE [LARGE SCALE GENOMIC DNA]</scope>
    <source>
        <strain evidence="1 2">An801</strain>
    </source>
</reference>
<accession>A0ABS2EUI6</accession>
<evidence type="ECO:0000313" key="2">
    <source>
        <dbReference type="Proteomes" id="UP000703295"/>
    </source>
</evidence>